<evidence type="ECO:0000313" key="1">
    <source>
        <dbReference type="EMBL" id="AKG38213.1"/>
    </source>
</evidence>
<dbReference type="KEGG" id="thf:MA03_01430"/>
<dbReference type="AlphaFoldDB" id="A0A0F7FHM5"/>
<reference evidence="1 2" key="1">
    <citation type="journal article" date="2015" name="Stand. Genomic Sci.">
        <title>Complete genome sequence of and proposal of Thermofilum uzonense sp. nov. a novel hyperthermophilic crenarchaeon and emended description of the genus Thermofilum.</title>
        <authorList>
            <person name="Toshchakov S.V."/>
            <person name="Korzhenkov A.A."/>
            <person name="Samarov N.I."/>
            <person name="Mazunin I.O."/>
            <person name="Mozhey O.I."/>
            <person name="Shmyr I.S."/>
            <person name="Derbikova K.S."/>
            <person name="Taranov E.A."/>
            <person name="Dominova I.N."/>
            <person name="Bonch-Osmolovskaya E.A."/>
            <person name="Patrushev M.V."/>
            <person name="Podosokorskaya O.A."/>
            <person name="Kublanov I.V."/>
        </authorList>
    </citation>
    <scope>NUCLEOTIDE SEQUENCE [LARGE SCALE GENOMIC DNA]</scope>
    <source>
        <strain evidence="1 2">1807-2</strain>
    </source>
</reference>
<dbReference type="PATRIC" id="fig|1550241.5.peg.292"/>
<accession>A0A0F7FHM5</accession>
<sequence length="143" mass="15740">MSVLSLPKERNVTPLHAFIASMLASLREEGVLNYAIVTRAMENVGKKLLNIYSFSNNPKEAILEANRLLRFAEQLSVEEDTLHLYVKVTTRSCNICPKAVGGLELPGRLCPLVGFFSGITGLKPDLENTGREGGYCKIVLSKM</sequence>
<keyword evidence="2" id="KW-1185">Reference proteome</keyword>
<proteinExistence type="predicted"/>
<dbReference type="RefSeq" id="WP_052883568.1">
    <property type="nucleotide sequence ID" value="NZ_CP009961.1"/>
</dbReference>
<dbReference type="OrthoDB" id="46251at2157"/>
<evidence type="ECO:0000313" key="2">
    <source>
        <dbReference type="Proteomes" id="UP000067434"/>
    </source>
</evidence>
<dbReference type="GeneID" id="25400851"/>
<dbReference type="STRING" id="1550241.MA03_01430"/>
<dbReference type="HOGENOM" id="CLU_1801797_0_0_2"/>
<dbReference type="EMBL" id="CP009961">
    <property type="protein sequence ID" value="AKG38213.1"/>
    <property type="molecule type" value="Genomic_DNA"/>
</dbReference>
<dbReference type="Proteomes" id="UP000067434">
    <property type="component" value="Chromosome"/>
</dbReference>
<gene>
    <name evidence="1" type="ORF">MA03_01430</name>
</gene>
<organism evidence="1 2">
    <name type="scientific">Infirmifilum uzonense</name>
    <dbReference type="NCBI Taxonomy" id="1550241"/>
    <lineage>
        <taxon>Archaea</taxon>
        <taxon>Thermoproteota</taxon>
        <taxon>Thermoprotei</taxon>
        <taxon>Thermofilales</taxon>
        <taxon>Thermofilaceae</taxon>
        <taxon>Infirmifilum</taxon>
    </lineage>
</organism>
<protein>
    <submittedName>
        <fullName evidence="1">Uncharacterized protein</fullName>
    </submittedName>
</protein>
<name>A0A0F7FHM5_9CREN</name>